<sequence>MLPDTQGTDLQGADALMFDRNDGLTEAQKRIAREWTYFDEDLDGADPAIAAQVLRHRTNFAHNDLPRYAFKRDIPDDVVLYRDIPYMDDGPSAKGAGREHLLDVLLPRDAVVRGGAPIPVILEIHGGAFFYGFKEINRAHAIALAQHGYAVASVSYSLYPAVDFLAQLRELAEVTRWIREEGGRYLLDADQAFITADSAGAVQGLHLLAAMNNKDYADLIDVHPARLGVLALGFKSTMLDLDRLFDPDARDAGGLVEELAPFFAKYADTVRGSGFERLDDVLRAAGMPPTWVATSTDDFLEATSLELGARLRDLGVDHQVLDYRAGSRECLPHNFIVGMPWLEESRDAVDSMIGFFTDHLTPRTSLVASE</sequence>
<evidence type="ECO:0000313" key="4">
    <source>
        <dbReference type="Proteomes" id="UP000483293"/>
    </source>
</evidence>
<dbReference type="Pfam" id="PF07859">
    <property type="entry name" value="Abhydrolase_3"/>
    <property type="match status" value="1"/>
</dbReference>
<evidence type="ECO:0000256" key="1">
    <source>
        <dbReference type="ARBA" id="ARBA00022801"/>
    </source>
</evidence>
<dbReference type="Proteomes" id="UP000483293">
    <property type="component" value="Unassembled WGS sequence"/>
</dbReference>
<dbReference type="GO" id="GO:0016787">
    <property type="term" value="F:hydrolase activity"/>
    <property type="evidence" value="ECO:0007669"/>
    <property type="project" value="UniProtKB-KW"/>
</dbReference>
<dbReference type="InterPro" id="IPR050300">
    <property type="entry name" value="GDXG_lipolytic_enzyme"/>
</dbReference>
<dbReference type="AlphaFoldDB" id="A0A6L9SPF7"/>
<keyword evidence="1 3" id="KW-0378">Hydrolase</keyword>
<keyword evidence="4" id="KW-1185">Reference proteome</keyword>
<name>A0A6L9SPF7_9BIFI</name>
<dbReference type="SUPFAM" id="SSF53474">
    <property type="entry name" value="alpha/beta-Hydrolases"/>
    <property type="match status" value="1"/>
</dbReference>
<dbReference type="PANTHER" id="PTHR48081">
    <property type="entry name" value="AB HYDROLASE SUPERFAMILY PROTEIN C4A8.06C"/>
    <property type="match status" value="1"/>
</dbReference>
<dbReference type="Gene3D" id="3.40.50.1820">
    <property type="entry name" value="alpha/beta hydrolase"/>
    <property type="match status" value="1"/>
</dbReference>
<dbReference type="EMBL" id="WHZV01000001">
    <property type="protein sequence ID" value="NEG54334.1"/>
    <property type="molecule type" value="Genomic_DNA"/>
</dbReference>
<dbReference type="RefSeq" id="WP_163196016.1">
    <property type="nucleotide sequence ID" value="NZ_WHZV01000001.1"/>
</dbReference>
<organism evidence="3 4">
    <name type="scientific">Bifidobacterium platyrrhinorum</name>
    <dbReference type="NCBI Taxonomy" id="2661628"/>
    <lineage>
        <taxon>Bacteria</taxon>
        <taxon>Bacillati</taxon>
        <taxon>Actinomycetota</taxon>
        <taxon>Actinomycetes</taxon>
        <taxon>Bifidobacteriales</taxon>
        <taxon>Bifidobacteriaceae</taxon>
        <taxon>Bifidobacterium</taxon>
    </lineage>
</organism>
<dbReference type="InterPro" id="IPR029058">
    <property type="entry name" value="AB_hydrolase_fold"/>
</dbReference>
<dbReference type="InterPro" id="IPR013094">
    <property type="entry name" value="AB_hydrolase_3"/>
</dbReference>
<evidence type="ECO:0000313" key="3">
    <source>
        <dbReference type="EMBL" id="NEG54334.1"/>
    </source>
</evidence>
<gene>
    <name evidence="3" type="ORF">GFD21_00760</name>
</gene>
<protein>
    <submittedName>
        <fullName evidence="3">Alpha/beta hydrolase fold domain-containing protein</fullName>
    </submittedName>
</protein>
<proteinExistence type="predicted"/>
<reference evidence="3 4" key="1">
    <citation type="submission" date="2019-10" db="EMBL/GenBank/DDBJ databases">
        <title>Bifidobacterium from non-human primates.</title>
        <authorList>
            <person name="Modesto M."/>
        </authorList>
    </citation>
    <scope>NUCLEOTIDE SEQUENCE [LARGE SCALE GENOMIC DNA]</scope>
    <source>
        <strain evidence="3 4">SMA15</strain>
    </source>
</reference>
<comment type="caution">
    <text evidence="3">The sequence shown here is derived from an EMBL/GenBank/DDBJ whole genome shotgun (WGS) entry which is preliminary data.</text>
</comment>
<accession>A0A6L9SPF7</accession>
<evidence type="ECO:0000259" key="2">
    <source>
        <dbReference type="Pfam" id="PF07859"/>
    </source>
</evidence>
<feature type="domain" description="Alpha/beta hydrolase fold-3" evidence="2">
    <location>
        <begin position="122"/>
        <end position="324"/>
    </location>
</feature>